<reference evidence="2" key="1">
    <citation type="submission" date="2023-08" db="EMBL/GenBank/DDBJ databases">
        <authorList>
            <person name="Audoor S."/>
            <person name="Bilcke G."/>
        </authorList>
    </citation>
    <scope>NUCLEOTIDE SEQUENCE</scope>
</reference>
<evidence type="ECO:0000313" key="3">
    <source>
        <dbReference type="Proteomes" id="UP001295423"/>
    </source>
</evidence>
<organism evidence="2 3">
    <name type="scientific">Cylindrotheca closterium</name>
    <dbReference type="NCBI Taxonomy" id="2856"/>
    <lineage>
        <taxon>Eukaryota</taxon>
        <taxon>Sar</taxon>
        <taxon>Stramenopiles</taxon>
        <taxon>Ochrophyta</taxon>
        <taxon>Bacillariophyta</taxon>
        <taxon>Bacillariophyceae</taxon>
        <taxon>Bacillariophycidae</taxon>
        <taxon>Bacillariales</taxon>
        <taxon>Bacillariaceae</taxon>
        <taxon>Cylindrotheca</taxon>
    </lineage>
</organism>
<feature type="compositionally biased region" description="Polar residues" evidence="1">
    <location>
        <begin position="139"/>
        <end position="153"/>
    </location>
</feature>
<evidence type="ECO:0000256" key="1">
    <source>
        <dbReference type="SAM" id="MobiDB-lite"/>
    </source>
</evidence>
<feature type="region of interest" description="Disordered" evidence="1">
    <location>
        <begin position="1"/>
        <end position="25"/>
    </location>
</feature>
<protein>
    <submittedName>
        <fullName evidence="2">Uncharacterized protein</fullName>
    </submittedName>
</protein>
<proteinExistence type="predicted"/>
<dbReference type="Proteomes" id="UP001295423">
    <property type="component" value="Unassembled WGS sequence"/>
</dbReference>
<dbReference type="EMBL" id="CAKOGP040002202">
    <property type="protein sequence ID" value="CAJ1965229.1"/>
    <property type="molecule type" value="Genomic_DNA"/>
</dbReference>
<gene>
    <name evidence="2" type="ORF">CYCCA115_LOCUS21012</name>
</gene>
<sequence length="182" mass="20489">MSNHNTTGQNDSTMMQPCKPKRKSVQFGRISYSDDSNDKELSVHEQMENPCKFMERSAMCSSKHIPPPSPPQRKASAEVVWDEHEFAYEEEEEESNATTSMGLSSISMNSLLDSLVTNEHAEEQKEQEEESYHSRDSILYNSPLISSRKTPSASPLAPTRTSRPRLGLSPSQRPPVFPARCL</sequence>
<accession>A0AAD2G6Z5</accession>
<keyword evidence="3" id="KW-1185">Reference proteome</keyword>
<feature type="region of interest" description="Disordered" evidence="1">
    <location>
        <begin position="114"/>
        <end position="182"/>
    </location>
</feature>
<feature type="compositionally biased region" description="Pro residues" evidence="1">
    <location>
        <begin position="172"/>
        <end position="182"/>
    </location>
</feature>
<feature type="region of interest" description="Disordered" evidence="1">
    <location>
        <begin position="58"/>
        <end position="77"/>
    </location>
</feature>
<feature type="compositionally biased region" description="Polar residues" evidence="1">
    <location>
        <begin position="1"/>
        <end position="15"/>
    </location>
</feature>
<evidence type="ECO:0000313" key="2">
    <source>
        <dbReference type="EMBL" id="CAJ1965229.1"/>
    </source>
</evidence>
<dbReference type="AlphaFoldDB" id="A0AAD2G6Z5"/>
<comment type="caution">
    <text evidence="2">The sequence shown here is derived from an EMBL/GenBank/DDBJ whole genome shotgun (WGS) entry which is preliminary data.</text>
</comment>
<name>A0AAD2G6Z5_9STRA</name>
<feature type="compositionally biased region" description="Basic and acidic residues" evidence="1">
    <location>
        <begin position="119"/>
        <end position="136"/>
    </location>
</feature>